<proteinExistence type="predicted"/>
<evidence type="ECO:0000259" key="2">
    <source>
        <dbReference type="PROSITE" id="PS51481"/>
    </source>
</evidence>
<evidence type="ECO:0000313" key="4">
    <source>
        <dbReference type="Proteomes" id="UP000031011"/>
    </source>
</evidence>
<dbReference type="Gene3D" id="3.40.50.10440">
    <property type="entry name" value="Dihydroxyacetone kinase, domain 1"/>
    <property type="match status" value="1"/>
</dbReference>
<dbReference type="GO" id="GO:0005829">
    <property type="term" value="C:cytosol"/>
    <property type="evidence" value="ECO:0007669"/>
    <property type="project" value="TreeGrafter"/>
</dbReference>
<evidence type="ECO:0000313" key="3">
    <source>
        <dbReference type="EMBL" id="KIC04411.1"/>
    </source>
</evidence>
<sequence>MLFSEKVSVMKLTNGKKTMLDDLQEGIKRAYPMLKHVESTRGFINRNFKDEIVPLISGGGSGHDPAHWGFVGDGMLAGAISGELFVPPTAKEIVELTQKLTSKKRVFYIVKNFEKDVDEFCKARLFLENAGWKVGVAIVKDDISVDAASFEKRRRGVAGTVFFHKILGDYARKGASVEELQKVADKLSENVKTIGVAFSGNNFLLKENEIYYGIGIHGEEGYRKERFESSEMLARELISKLKLSFGFKSQDTYAVLVNSLGEVTKMEQLVFNNDVCELLEAEEIGIGFDKVGTFLTSFGIKGISLTLLKIKDENWLKALKTKVDAPEW</sequence>
<accession>A0A837DTU5</accession>
<feature type="domain" description="DhaK" evidence="2">
    <location>
        <begin position="15"/>
        <end position="328"/>
    </location>
</feature>
<dbReference type="PANTHER" id="PTHR28629:SF4">
    <property type="entry name" value="TRIOKINASE_FMN CYCLASE"/>
    <property type="match status" value="1"/>
</dbReference>
<dbReference type="NCBIfam" id="TIGR02362">
    <property type="entry name" value="dhaK1b"/>
    <property type="match status" value="1"/>
</dbReference>
<dbReference type="InterPro" id="IPR012735">
    <property type="entry name" value="DhaK_1b"/>
</dbReference>
<reference evidence="3 4" key="1">
    <citation type="journal article" date="2015" name="BMC Microbiol.">
        <title>Lactobacillus ruminis strains cluster according to their mammalian gut source.</title>
        <authorList>
            <person name="O' Donnell M.M."/>
            <person name="Harris H.M."/>
            <person name="Lynch D.B."/>
            <person name="Ross R.P."/>
            <person name="O'Toole P.W."/>
        </authorList>
    </citation>
    <scope>NUCLEOTIDE SEQUENCE [LARGE SCALE GENOMIC DNA]</scope>
    <source>
        <strain evidence="3 4">DPC 6832</strain>
    </source>
</reference>
<dbReference type="EMBL" id="AWYA01000106">
    <property type="protein sequence ID" value="KIC04411.1"/>
    <property type="molecule type" value="Genomic_DNA"/>
</dbReference>
<dbReference type="Pfam" id="PF02733">
    <property type="entry name" value="Dak1"/>
    <property type="match status" value="1"/>
</dbReference>
<evidence type="ECO:0000256" key="1">
    <source>
        <dbReference type="NCBIfam" id="TIGR02362"/>
    </source>
</evidence>
<dbReference type="SUPFAM" id="SSF82549">
    <property type="entry name" value="DAK1/DegV-like"/>
    <property type="match status" value="1"/>
</dbReference>
<dbReference type="PANTHER" id="PTHR28629">
    <property type="entry name" value="TRIOKINASE/FMN CYCLASE"/>
    <property type="match status" value="1"/>
</dbReference>
<gene>
    <name evidence="3" type="ORF">LRN_1539</name>
</gene>
<dbReference type="AlphaFoldDB" id="A0A837DTU5"/>
<comment type="caution">
    <text evidence="3">The sequence shown here is derived from an EMBL/GenBank/DDBJ whole genome shotgun (WGS) entry which is preliminary data.</text>
</comment>
<organism evidence="3 4">
    <name type="scientific">Ligilactobacillus ruminis DPC 6832</name>
    <dbReference type="NCBI Taxonomy" id="1402208"/>
    <lineage>
        <taxon>Bacteria</taxon>
        <taxon>Bacillati</taxon>
        <taxon>Bacillota</taxon>
        <taxon>Bacilli</taxon>
        <taxon>Lactobacillales</taxon>
        <taxon>Lactobacillaceae</taxon>
        <taxon>Ligilactobacillus</taxon>
    </lineage>
</organism>
<dbReference type="InterPro" id="IPR050861">
    <property type="entry name" value="Dihydroxyacetone_Kinase"/>
</dbReference>
<dbReference type="PROSITE" id="PS51481">
    <property type="entry name" value="DHAK"/>
    <property type="match status" value="1"/>
</dbReference>
<dbReference type="GO" id="GO:0004371">
    <property type="term" value="F:glycerone kinase activity"/>
    <property type="evidence" value="ECO:0007669"/>
    <property type="project" value="UniProtKB-UniRule"/>
</dbReference>
<dbReference type="InterPro" id="IPR004006">
    <property type="entry name" value="DhaK_dom"/>
</dbReference>
<dbReference type="Proteomes" id="UP000031011">
    <property type="component" value="Unassembled WGS sequence"/>
</dbReference>
<name>A0A837DTU5_9LACO</name>
<dbReference type="FunFam" id="3.40.50.10440:FF:000001">
    <property type="entry name" value="Dihydroxyacetone kinase, DhaK subunit"/>
    <property type="match status" value="1"/>
</dbReference>
<dbReference type="Gene3D" id="3.30.1180.20">
    <property type="entry name" value="Dihydroxyacetone kinase, domain 2"/>
    <property type="match status" value="1"/>
</dbReference>
<dbReference type="GO" id="GO:0019563">
    <property type="term" value="P:glycerol catabolic process"/>
    <property type="evidence" value="ECO:0007669"/>
    <property type="project" value="TreeGrafter"/>
</dbReference>
<protein>
    <recommendedName>
        <fullName evidence="1">DhaKLM operon coactivator DhaQ</fullName>
    </recommendedName>
</protein>